<dbReference type="Proteomes" id="UP000887565">
    <property type="component" value="Unplaced"/>
</dbReference>
<organism evidence="1 2">
    <name type="scientific">Romanomermis culicivorax</name>
    <name type="common">Nematode worm</name>
    <dbReference type="NCBI Taxonomy" id="13658"/>
    <lineage>
        <taxon>Eukaryota</taxon>
        <taxon>Metazoa</taxon>
        <taxon>Ecdysozoa</taxon>
        <taxon>Nematoda</taxon>
        <taxon>Enoplea</taxon>
        <taxon>Dorylaimia</taxon>
        <taxon>Mermithida</taxon>
        <taxon>Mermithoidea</taxon>
        <taxon>Mermithidae</taxon>
        <taxon>Romanomermis</taxon>
    </lineage>
</organism>
<sequence>MTIILVTGAKHRKIFEILTHETNVFFFRGSLRATHNPSPCRLAKRVKIFVAIFANIDLHLTNGKNITSMMG</sequence>
<keyword evidence="1" id="KW-1185">Reference proteome</keyword>
<protein>
    <submittedName>
        <fullName evidence="2">Uncharacterized protein</fullName>
    </submittedName>
</protein>
<proteinExistence type="predicted"/>
<reference evidence="2" key="1">
    <citation type="submission" date="2022-11" db="UniProtKB">
        <authorList>
            <consortium name="WormBaseParasite"/>
        </authorList>
    </citation>
    <scope>IDENTIFICATION</scope>
</reference>
<evidence type="ECO:0000313" key="2">
    <source>
        <dbReference type="WBParaSite" id="nRc.2.0.1.t10988-RA"/>
    </source>
</evidence>
<accession>A0A915IB39</accession>
<evidence type="ECO:0000313" key="1">
    <source>
        <dbReference type="Proteomes" id="UP000887565"/>
    </source>
</evidence>
<dbReference type="WBParaSite" id="nRc.2.0.1.t10988-RA">
    <property type="protein sequence ID" value="nRc.2.0.1.t10988-RA"/>
    <property type="gene ID" value="nRc.2.0.1.g10988"/>
</dbReference>
<name>A0A915IB39_ROMCU</name>
<dbReference type="AlphaFoldDB" id="A0A915IB39"/>